<evidence type="ECO:0000313" key="1">
    <source>
        <dbReference type="EMBL" id="KKK41027.1"/>
    </source>
</evidence>
<dbReference type="AlphaFoldDB" id="A0A0F8V982"/>
<dbReference type="EMBL" id="LAZR01070432">
    <property type="protein sequence ID" value="KKK41027.1"/>
    <property type="molecule type" value="Genomic_DNA"/>
</dbReference>
<gene>
    <name evidence="1" type="ORF">LCGC14_2880640</name>
</gene>
<accession>A0A0F8V982</accession>
<reference evidence="1" key="1">
    <citation type="journal article" date="2015" name="Nature">
        <title>Complex archaea that bridge the gap between prokaryotes and eukaryotes.</title>
        <authorList>
            <person name="Spang A."/>
            <person name="Saw J.H."/>
            <person name="Jorgensen S.L."/>
            <person name="Zaremba-Niedzwiedzka K."/>
            <person name="Martijn J."/>
            <person name="Lind A.E."/>
            <person name="van Eijk R."/>
            <person name="Schleper C."/>
            <person name="Guy L."/>
            <person name="Ettema T.J."/>
        </authorList>
    </citation>
    <scope>NUCLEOTIDE SEQUENCE</scope>
</reference>
<proteinExistence type="predicted"/>
<name>A0A0F8V982_9ZZZZ</name>
<feature type="non-terminal residue" evidence="1">
    <location>
        <position position="1"/>
    </location>
</feature>
<protein>
    <submittedName>
        <fullName evidence="1">Uncharacterized protein</fullName>
    </submittedName>
</protein>
<comment type="caution">
    <text evidence="1">The sequence shown here is derived from an EMBL/GenBank/DDBJ whole genome shotgun (WGS) entry which is preliminary data.</text>
</comment>
<sequence>SFGQSLLTLKQRGSIMKVSQAIDLFREYHHNNSKKKYGPELYVHLDQIQWGVRRQRPRRNRLRRNPFLFNPKYLPHQTEHQKKSLCMPEVPLQIYYRIRGFKNRPLLGNAPEAHKSGSVMVWSILWIIFFSMRCKKEPLFRLWAKRTHLHRMKKEGDVVVSLNPHPLL</sequence>
<organism evidence="1">
    <name type="scientific">marine sediment metagenome</name>
    <dbReference type="NCBI Taxonomy" id="412755"/>
    <lineage>
        <taxon>unclassified sequences</taxon>
        <taxon>metagenomes</taxon>
        <taxon>ecological metagenomes</taxon>
    </lineage>
</organism>